<dbReference type="AlphaFoldDB" id="A0A0H5Q5G5"/>
<proteinExistence type="predicted"/>
<organism evidence="1">
    <name type="scientific">uncultured prokaryote</name>
    <dbReference type="NCBI Taxonomy" id="198431"/>
    <lineage>
        <taxon>unclassified sequences</taxon>
        <taxon>environmental samples</taxon>
    </lineage>
</organism>
<accession>A0A0H5Q5G5</accession>
<reference evidence="1" key="1">
    <citation type="submission" date="2015-06" db="EMBL/GenBank/DDBJ databases">
        <authorList>
            <person name="Joergensen T."/>
        </authorList>
    </citation>
    <scope>NUCLEOTIDE SEQUENCE</scope>
    <source>
        <plasmid evidence="1">pRGFK1216</plasmid>
    </source>
</reference>
<dbReference type="EMBL" id="LN853789">
    <property type="protein sequence ID" value="CRY96690.1"/>
    <property type="molecule type" value="Genomic_DNA"/>
</dbReference>
<reference evidence="1" key="2">
    <citation type="submission" date="2015-07" db="EMBL/GenBank/DDBJ databases">
        <title>Plasmids, circular viruses and viroids from rat gut.</title>
        <authorList>
            <person name="Jorgensen T.J."/>
            <person name="Hansen M.A."/>
            <person name="Xu Z."/>
            <person name="Tabak M.A."/>
            <person name="Sorensen S.J."/>
            <person name="Hansen L.H."/>
        </authorList>
    </citation>
    <scope>NUCLEOTIDE SEQUENCE</scope>
    <source>
        <plasmid evidence="1">pRGFK1216</plasmid>
    </source>
</reference>
<name>A0A0H5Q5G5_9ZZZZ</name>
<keyword evidence="1" id="KW-0614">Plasmid</keyword>
<geneLocation type="plasmid" evidence="1">
    <name>pRGFK1216</name>
</geneLocation>
<evidence type="ECO:0000313" key="1">
    <source>
        <dbReference type="EMBL" id="CRY96690.1"/>
    </source>
</evidence>
<sequence>MVNHDKWNAYDVARIRLLTKISEYDHLIDLEQSASVPNAAKIAALESEQSALIDQSDLLSPEPHFIEIGDPDDSIEPLPIFVTRRLP</sequence>
<protein>
    <submittedName>
        <fullName evidence="1">Uncharacterized protein</fullName>
    </submittedName>
</protein>